<gene>
    <name evidence="2" type="ORF">psal_cds_719</name>
</gene>
<sequence length="138" mass="15291">MNKREPAEAAQHHPALDIQRKDEARKTRRRSAPTARDMSTATTTERDSQRDTSILDDECIGLAHMPPEILLHIGEAVSRPRDLLSAQIASSLFAGTSLRGLAAWWGAKRLGGQRLADRLKHLNSTVDILTVPGLIYNF</sequence>
<evidence type="ECO:0000256" key="1">
    <source>
        <dbReference type="SAM" id="MobiDB-lite"/>
    </source>
</evidence>
<name>S4W2G9_9VIRU</name>
<organism evidence="2 3">
    <name type="scientific">Pandoravirus salinus</name>
    <dbReference type="NCBI Taxonomy" id="1349410"/>
    <lineage>
        <taxon>Viruses</taxon>
        <taxon>Pandoravirus</taxon>
    </lineage>
</organism>
<protein>
    <submittedName>
        <fullName evidence="2">Uncharacterized protein</fullName>
    </submittedName>
</protein>
<dbReference type="KEGG" id="vg:16606479"/>
<dbReference type="Proteomes" id="UP000204584">
    <property type="component" value="Segment"/>
</dbReference>
<dbReference type="EMBL" id="KC977571">
    <property type="protein sequence ID" value="AGO84692.1"/>
    <property type="molecule type" value="Genomic_DNA"/>
</dbReference>
<accession>S4W2G9</accession>
<feature type="compositionally biased region" description="Basic and acidic residues" evidence="1">
    <location>
        <begin position="1"/>
        <end position="25"/>
    </location>
</feature>
<proteinExistence type="predicted"/>
<feature type="region of interest" description="Disordered" evidence="1">
    <location>
        <begin position="1"/>
        <end position="53"/>
    </location>
</feature>
<keyword evidence="3" id="KW-1185">Reference proteome</keyword>
<dbReference type="GeneID" id="16606479"/>
<reference evidence="2 3" key="1">
    <citation type="journal article" date="2013" name="Science">
        <title>Pandoraviruses: amoeba viruses with genomes up to 2.5 Mb reaching that of parasitic eukaryotes.</title>
        <authorList>
            <person name="Philippe N."/>
            <person name="Legendre M."/>
            <person name="Doutre G."/>
            <person name="Coute Y."/>
            <person name="Poirot O."/>
            <person name="Lescot M."/>
            <person name="Arslan D."/>
            <person name="Seltzer V."/>
            <person name="Bertaux L."/>
            <person name="Bruley C."/>
            <person name="Garin J."/>
            <person name="Claverie J.M."/>
            <person name="Abergel C."/>
        </authorList>
    </citation>
    <scope>NUCLEOTIDE SEQUENCE [LARGE SCALE GENOMIC DNA]</scope>
</reference>
<evidence type="ECO:0000313" key="2">
    <source>
        <dbReference type="EMBL" id="AGO84692.1"/>
    </source>
</evidence>
<evidence type="ECO:0000313" key="3">
    <source>
        <dbReference type="Proteomes" id="UP000204584"/>
    </source>
</evidence>
<dbReference type="RefSeq" id="YP_008437765.1">
    <property type="nucleotide sequence ID" value="NC_022098.1"/>
</dbReference>